<dbReference type="AlphaFoldDB" id="A0A8H6BDS4"/>
<comment type="caution">
    <text evidence="1">The sequence shown here is derived from an EMBL/GenBank/DDBJ whole genome shotgun (WGS) entry which is preliminary data.</text>
</comment>
<dbReference type="Proteomes" id="UP000568158">
    <property type="component" value="Unassembled WGS sequence"/>
</dbReference>
<accession>A0A8H6BDS4</accession>
<reference evidence="1 2" key="1">
    <citation type="journal article" date="2020" name="Appl. Microbiol. Biotechnol.">
        <title>Targeted gene deletion in Brettanomyces bruxellensis with an expression-free CRISPR-Cas9 system.</title>
        <authorList>
            <person name="Varela C."/>
            <person name="Bartel C."/>
            <person name="Onetto C."/>
            <person name="Borneman A."/>
        </authorList>
    </citation>
    <scope>NUCLEOTIDE SEQUENCE [LARGE SCALE GENOMIC DNA]</scope>
    <source>
        <strain evidence="1 2">AWRI1613</strain>
    </source>
</reference>
<gene>
    <name evidence="1" type="ORF">HII12_003339</name>
</gene>
<organism evidence="1 2">
    <name type="scientific">Dekkera bruxellensis</name>
    <name type="common">Brettanomyces custersii</name>
    <dbReference type="NCBI Taxonomy" id="5007"/>
    <lineage>
        <taxon>Eukaryota</taxon>
        <taxon>Fungi</taxon>
        <taxon>Dikarya</taxon>
        <taxon>Ascomycota</taxon>
        <taxon>Saccharomycotina</taxon>
        <taxon>Pichiomycetes</taxon>
        <taxon>Pichiales</taxon>
        <taxon>Pichiaceae</taxon>
        <taxon>Brettanomyces</taxon>
    </lineage>
</organism>
<protein>
    <submittedName>
        <fullName evidence="1">Uncharacterized protein</fullName>
    </submittedName>
</protein>
<sequence length="177" mass="19500">MGEDCILNSESVVPNFRGDDLPLGEKLPGIKSGSCISLDEQLKEGFVIDRGEGELTSFLSVKGKSVRILGVNLGKPDRCFDGENNGDLLLYTDEGEVGNTGRGEFLDERLEAVDNILDLSSDDRLEFDNCPGEFCRDDDRINSVSIRDILFMYSDCFEGLPVRDEEVCLGTSVSIFL</sequence>
<name>A0A8H6BDS4_DEKBR</name>
<dbReference type="EMBL" id="JABCYN010000030">
    <property type="protein sequence ID" value="KAF6009793.1"/>
    <property type="molecule type" value="Genomic_DNA"/>
</dbReference>
<evidence type="ECO:0000313" key="2">
    <source>
        <dbReference type="Proteomes" id="UP000568158"/>
    </source>
</evidence>
<evidence type="ECO:0000313" key="1">
    <source>
        <dbReference type="EMBL" id="KAF6009793.1"/>
    </source>
</evidence>
<proteinExistence type="predicted"/>